<evidence type="ECO:0000313" key="3">
    <source>
        <dbReference type="EMBL" id="MBW0482666.1"/>
    </source>
</evidence>
<accession>A0A9Q3GWM5</accession>
<dbReference type="InterPro" id="IPR036397">
    <property type="entry name" value="RNaseH_sf"/>
</dbReference>
<dbReference type="PANTHER" id="PTHR35046">
    <property type="entry name" value="ZINC KNUCKLE (CCHC-TYPE) FAMILY PROTEIN"/>
    <property type="match status" value="1"/>
</dbReference>
<dbReference type="OrthoDB" id="2273864at2759"/>
<dbReference type="GO" id="GO:0005634">
    <property type="term" value="C:nucleus"/>
    <property type="evidence" value="ECO:0007669"/>
    <property type="project" value="UniProtKB-ARBA"/>
</dbReference>
<dbReference type="PROSITE" id="PS50994">
    <property type="entry name" value="INTEGRASE"/>
    <property type="match status" value="1"/>
</dbReference>
<dbReference type="EMBL" id="AVOT02006883">
    <property type="protein sequence ID" value="MBW0482666.1"/>
    <property type="molecule type" value="Genomic_DNA"/>
</dbReference>
<feature type="domain" description="Integrase catalytic" evidence="2">
    <location>
        <begin position="1"/>
        <end position="106"/>
    </location>
</feature>
<organism evidence="3 4">
    <name type="scientific">Austropuccinia psidii MF-1</name>
    <dbReference type="NCBI Taxonomy" id="1389203"/>
    <lineage>
        <taxon>Eukaryota</taxon>
        <taxon>Fungi</taxon>
        <taxon>Dikarya</taxon>
        <taxon>Basidiomycota</taxon>
        <taxon>Pucciniomycotina</taxon>
        <taxon>Pucciniomycetes</taxon>
        <taxon>Pucciniales</taxon>
        <taxon>Sphaerophragmiaceae</taxon>
        <taxon>Austropuccinia</taxon>
    </lineage>
</organism>
<evidence type="ECO:0000313" key="4">
    <source>
        <dbReference type="Proteomes" id="UP000765509"/>
    </source>
</evidence>
<keyword evidence="1" id="KW-0694">RNA-binding</keyword>
<keyword evidence="4" id="KW-1185">Reference proteome</keyword>
<dbReference type="InterPro" id="IPR012337">
    <property type="entry name" value="RNaseH-like_sf"/>
</dbReference>
<dbReference type="InterPro" id="IPR001584">
    <property type="entry name" value="Integrase_cat-core"/>
</dbReference>
<gene>
    <name evidence="3" type="ORF">O181_022381</name>
</gene>
<evidence type="ECO:0000259" key="2">
    <source>
        <dbReference type="PROSITE" id="PS50994"/>
    </source>
</evidence>
<comment type="caution">
    <text evidence="3">The sequence shown here is derived from an EMBL/GenBank/DDBJ whole genome shotgun (WGS) entry which is preliminary data.</text>
</comment>
<name>A0A9Q3GWM5_9BASI</name>
<dbReference type="AlphaFoldDB" id="A0A9Q3GWM5"/>
<dbReference type="SUPFAM" id="SSF53098">
    <property type="entry name" value="Ribonuclease H-like"/>
    <property type="match status" value="1"/>
</dbReference>
<dbReference type="PANTHER" id="PTHR35046:SF9">
    <property type="entry name" value="RNA-DIRECTED DNA POLYMERASE"/>
    <property type="match status" value="1"/>
</dbReference>
<protein>
    <recommendedName>
        <fullName evidence="2">Integrase catalytic domain-containing protein</fullName>
    </recommendedName>
</protein>
<evidence type="ECO:0000256" key="1">
    <source>
        <dbReference type="ARBA" id="ARBA00022884"/>
    </source>
</evidence>
<dbReference type="Gene3D" id="3.30.420.10">
    <property type="entry name" value="Ribonuclease H-like superfamily/Ribonuclease H"/>
    <property type="match status" value="1"/>
</dbReference>
<proteinExistence type="predicted"/>
<dbReference type="GO" id="GO:0015074">
    <property type="term" value="P:DNA integration"/>
    <property type="evidence" value="ECO:0007669"/>
    <property type="project" value="InterPro"/>
</dbReference>
<reference evidence="3" key="1">
    <citation type="submission" date="2021-03" db="EMBL/GenBank/DDBJ databases">
        <title>Draft genome sequence of rust myrtle Austropuccinia psidii MF-1, a brazilian biotype.</title>
        <authorList>
            <person name="Quecine M.C."/>
            <person name="Pachon D.M.R."/>
            <person name="Bonatelli M.L."/>
            <person name="Correr F.H."/>
            <person name="Franceschini L.M."/>
            <person name="Leite T.F."/>
            <person name="Margarido G.R.A."/>
            <person name="Almeida C.A."/>
            <person name="Ferrarezi J.A."/>
            <person name="Labate C.A."/>
        </authorList>
    </citation>
    <scope>NUCLEOTIDE SEQUENCE</scope>
    <source>
        <strain evidence="3">MF-1</strain>
    </source>
</reference>
<dbReference type="GO" id="GO:0003723">
    <property type="term" value="F:RNA binding"/>
    <property type="evidence" value="ECO:0007669"/>
    <property type="project" value="UniProtKB-KW"/>
</dbReference>
<sequence length="106" mass="12007">MDWVTGLVPGGKENFNSCLVILDRYFKSVRCLSCHKEDTATYTALLFLDNIIATCGVPKIIISDRDPKSISEFWTNLYDMLGEKISLFTAYNAQTDGLAERMIRTM</sequence>
<dbReference type="Proteomes" id="UP000765509">
    <property type="component" value="Unassembled WGS sequence"/>
</dbReference>